<organism evidence="4 5">
    <name type="scientific">Desulfatitalea alkaliphila</name>
    <dbReference type="NCBI Taxonomy" id="2929485"/>
    <lineage>
        <taxon>Bacteria</taxon>
        <taxon>Pseudomonadati</taxon>
        <taxon>Thermodesulfobacteriota</taxon>
        <taxon>Desulfobacteria</taxon>
        <taxon>Desulfobacterales</taxon>
        <taxon>Desulfosarcinaceae</taxon>
        <taxon>Desulfatitalea</taxon>
    </lineage>
</organism>
<feature type="domain" description="AMP-dependent synthetase/ligase" evidence="2">
    <location>
        <begin position="32"/>
        <end position="408"/>
    </location>
</feature>
<dbReference type="Gene3D" id="3.30.300.30">
    <property type="match status" value="1"/>
</dbReference>
<dbReference type="RefSeq" id="WP_246906990.1">
    <property type="nucleotide sequence ID" value="NZ_JALJRB010000009.1"/>
</dbReference>
<dbReference type="InterPro" id="IPR045851">
    <property type="entry name" value="AMP-bd_C_sf"/>
</dbReference>
<dbReference type="InterPro" id="IPR050237">
    <property type="entry name" value="ATP-dep_AMP-bd_enzyme"/>
</dbReference>
<dbReference type="SUPFAM" id="SSF56801">
    <property type="entry name" value="Acetyl-CoA synthetase-like"/>
    <property type="match status" value="1"/>
</dbReference>
<dbReference type="Gene3D" id="3.40.50.12780">
    <property type="entry name" value="N-terminal domain of ligase-like"/>
    <property type="match status" value="1"/>
</dbReference>
<evidence type="ECO:0000313" key="4">
    <source>
        <dbReference type="EMBL" id="MCJ8501005.1"/>
    </source>
</evidence>
<dbReference type="PANTHER" id="PTHR43767">
    <property type="entry name" value="LONG-CHAIN-FATTY-ACID--COA LIGASE"/>
    <property type="match status" value="1"/>
</dbReference>
<accession>A0AA41R4X3</accession>
<dbReference type="EMBL" id="JALJRB010000009">
    <property type="protein sequence ID" value="MCJ8501005.1"/>
    <property type="molecule type" value="Genomic_DNA"/>
</dbReference>
<keyword evidence="1" id="KW-1133">Transmembrane helix</keyword>
<comment type="caution">
    <text evidence="4">The sequence shown here is derived from an EMBL/GenBank/DDBJ whole genome shotgun (WGS) entry which is preliminary data.</text>
</comment>
<evidence type="ECO:0000259" key="3">
    <source>
        <dbReference type="Pfam" id="PF13193"/>
    </source>
</evidence>
<keyword evidence="1" id="KW-0472">Membrane</keyword>
<keyword evidence="5" id="KW-1185">Reference proteome</keyword>
<dbReference type="Pfam" id="PF13193">
    <property type="entry name" value="AMP-binding_C"/>
    <property type="match status" value="1"/>
</dbReference>
<dbReference type="Proteomes" id="UP001165427">
    <property type="component" value="Unassembled WGS sequence"/>
</dbReference>
<evidence type="ECO:0000256" key="1">
    <source>
        <dbReference type="SAM" id="Phobius"/>
    </source>
</evidence>
<proteinExistence type="predicted"/>
<sequence length="547" mass="59202">MEIHRPWLAQYAAHTPHTIEVPQVPVHQFLLDNAADHPDDIAICFNDIRMTYAELNQRVNRFARALQAAGIQKGDRVALILVNSPTYVITYFGILKIGAVVVNISVGIQGEELARCLNDAGARAVVSLDLFAQNIYAVIAATGVETVILHSVFGLEKELALGDNAPRPLIFADFIASADGDAEPDGRVAPRDVAVLQYTSGATGAPKAATLTHANVVASVYQADCWVGIQGAGNAAVICMIPFFHVFGMSACLLISVLKGYRMILMPRMDAMDMVSLTQTLADHRPISFPAVPSIWGALLTVDDATLRDHLSSIQVASSGGAPLPVAIHERFEQLTGRRIMEAYGLSEAGSTTHINPYPMGGPKGSVGLPVPGTDARIVDIETGERVCAPNEIGELTVRGPQIMQGYWQNPVLTASALRDGWLYTGDLARMDEDGFFYLVDRKDDLILSSGFNIYPSQVEAVLKAHPAVRDAAVIGIPDRIKGQTVIALVVLADGATENRKALLDHCRAQMPDYRVPKTFLFRDDIPRDPAGKMLKRVLRQEQSPTA</sequence>
<dbReference type="InterPro" id="IPR042099">
    <property type="entry name" value="ANL_N_sf"/>
</dbReference>
<feature type="domain" description="AMP-binding enzyme C-terminal" evidence="3">
    <location>
        <begin position="458"/>
        <end position="533"/>
    </location>
</feature>
<keyword evidence="1" id="KW-0812">Transmembrane</keyword>
<gene>
    <name evidence="4" type="ORF">MRX98_10510</name>
</gene>
<evidence type="ECO:0000259" key="2">
    <source>
        <dbReference type="Pfam" id="PF00501"/>
    </source>
</evidence>
<dbReference type="PANTHER" id="PTHR43767:SF12">
    <property type="entry name" value="AMP-DEPENDENT SYNTHETASE AND LIGASE"/>
    <property type="match status" value="1"/>
</dbReference>
<protein>
    <submittedName>
        <fullName evidence="4">Long-chain fatty acid--CoA ligase</fullName>
    </submittedName>
</protein>
<dbReference type="AlphaFoldDB" id="A0AA41R4X3"/>
<dbReference type="InterPro" id="IPR025110">
    <property type="entry name" value="AMP-bd_C"/>
</dbReference>
<reference evidence="4" key="1">
    <citation type="submission" date="2022-04" db="EMBL/GenBank/DDBJ databases">
        <title>Desulfatitalea alkaliphila sp. nov., a novel anaerobic sulfate-reducing bacterium isolated from terrestrial mud volcano, Taman Peninsula, Russia.</title>
        <authorList>
            <person name="Khomyakova M.A."/>
            <person name="Merkel A.Y."/>
            <person name="Slobodkin A.I."/>
        </authorList>
    </citation>
    <scope>NUCLEOTIDE SEQUENCE</scope>
    <source>
        <strain evidence="4">M08but</strain>
    </source>
</reference>
<dbReference type="Pfam" id="PF00501">
    <property type="entry name" value="AMP-binding"/>
    <property type="match status" value="1"/>
</dbReference>
<dbReference type="GO" id="GO:0016877">
    <property type="term" value="F:ligase activity, forming carbon-sulfur bonds"/>
    <property type="evidence" value="ECO:0007669"/>
    <property type="project" value="UniProtKB-ARBA"/>
</dbReference>
<dbReference type="CDD" id="cd05936">
    <property type="entry name" value="FC-FACS_FadD_like"/>
    <property type="match status" value="1"/>
</dbReference>
<name>A0AA41R4X3_9BACT</name>
<dbReference type="InterPro" id="IPR000873">
    <property type="entry name" value="AMP-dep_synth/lig_dom"/>
</dbReference>
<feature type="transmembrane region" description="Helical" evidence="1">
    <location>
        <begin position="235"/>
        <end position="258"/>
    </location>
</feature>
<evidence type="ECO:0000313" key="5">
    <source>
        <dbReference type="Proteomes" id="UP001165427"/>
    </source>
</evidence>
<keyword evidence="4" id="KW-0436">Ligase</keyword>